<evidence type="ECO:0000259" key="3">
    <source>
        <dbReference type="Pfam" id="PF19964"/>
    </source>
</evidence>
<evidence type="ECO:0000313" key="4">
    <source>
        <dbReference type="EMBL" id="PHN01782.1"/>
    </source>
</evidence>
<dbReference type="EMBL" id="PDUD01000049">
    <property type="protein sequence ID" value="PHN01782.1"/>
    <property type="molecule type" value="Genomic_DNA"/>
</dbReference>
<keyword evidence="1" id="KW-0175">Coiled coil</keyword>
<keyword evidence="2" id="KW-1133">Transmembrane helix</keyword>
<dbReference type="InterPro" id="IPR045439">
    <property type="entry name" value="EAD11"/>
</dbReference>
<keyword evidence="2" id="KW-0812">Transmembrane</keyword>
<accession>A0A2D0MZR3</accession>
<feature type="transmembrane region" description="Helical" evidence="2">
    <location>
        <begin position="98"/>
        <end position="118"/>
    </location>
</feature>
<evidence type="ECO:0000256" key="2">
    <source>
        <dbReference type="SAM" id="Phobius"/>
    </source>
</evidence>
<reference evidence="4 5" key="1">
    <citation type="submission" date="2017-10" db="EMBL/GenBank/DDBJ databases">
        <title>The draft genome sequence of Lewinella nigricans NBRC 102662.</title>
        <authorList>
            <person name="Wang K."/>
        </authorList>
    </citation>
    <scope>NUCLEOTIDE SEQUENCE [LARGE SCALE GENOMIC DNA]</scope>
    <source>
        <strain evidence="4 5">NBRC 102662</strain>
    </source>
</reference>
<dbReference type="InterPro" id="IPR011990">
    <property type="entry name" value="TPR-like_helical_dom_sf"/>
</dbReference>
<proteinExistence type="predicted"/>
<dbReference type="RefSeq" id="WP_099154829.1">
    <property type="nucleotide sequence ID" value="NZ_PDUD01000049.1"/>
</dbReference>
<sequence>MDIDQSLKEQILQLVAKNEIDQVFELLAKRQFSTLDKELILLNSRYNKLKEEMRMDVISKEEANREMNRITVALVDLSSRIQQPARTGVETGVRSNKLLLYLLPVVLLLLAGGIYFFMQDRGATSSPGQQFTEIGPAPDEAGDDKLWQRTLSVNDLRAYNTYLDVYPNGKHATEAHQKIQQLGDQPYWEQVLEVRALGAYKDYLAEFPDGRFRADAEDSIRVIEAKDDLIRQDNLDFEAAARQETIAAFQQYLDQHPNGQFVGLARANIRALEAEKECFCKARTFKQVSDHTWVEFRMPRLKIGSTIKIPEGVYNKYVFPKCNRVWWTDLVFTCNPTTCQWEKVSGRYDSDALCHGGYTEHRYLVVGTK</sequence>
<gene>
    <name evidence="4" type="ORF">CRP01_35440</name>
</gene>
<feature type="coiled-coil region" evidence="1">
    <location>
        <begin position="32"/>
        <end position="80"/>
    </location>
</feature>
<feature type="domain" description="Effector-associated" evidence="3">
    <location>
        <begin position="7"/>
        <end position="81"/>
    </location>
</feature>
<keyword evidence="5" id="KW-1185">Reference proteome</keyword>
<dbReference type="Gene3D" id="1.25.40.10">
    <property type="entry name" value="Tetratricopeptide repeat domain"/>
    <property type="match status" value="1"/>
</dbReference>
<dbReference type="Pfam" id="PF19964">
    <property type="entry name" value="EAD11"/>
    <property type="match status" value="1"/>
</dbReference>
<dbReference type="Proteomes" id="UP000223913">
    <property type="component" value="Unassembled WGS sequence"/>
</dbReference>
<comment type="caution">
    <text evidence="4">The sequence shown here is derived from an EMBL/GenBank/DDBJ whole genome shotgun (WGS) entry which is preliminary data.</text>
</comment>
<protein>
    <recommendedName>
        <fullName evidence="3">Effector-associated domain-containing protein</fullName>
    </recommendedName>
</protein>
<organism evidence="4 5">
    <name type="scientific">Flavilitoribacter nigricans (strain ATCC 23147 / DSM 23189 / NBRC 102662 / NCIMB 1420 / SS-2)</name>
    <name type="common">Lewinella nigricans</name>
    <dbReference type="NCBI Taxonomy" id="1122177"/>
    <lineage>
        <taxon>Bacteria</taxon>
        <taxon>Pseudomonadati</taxon>
        <taxon>Bacteroidota</taxon>
        <taxon>Saprospiria</taxon>
        <taxon>Saprospirales</taxon>
        <taxon>Lewinellaceae</taxon>
        <taxon>Flavilitoribacter</taxon>
    </lineage>
</organism>
<name>A0A2D0MZR3_FLAN2</name>
<dbReference type="OrthoDB" id="1078822at2"/>
<evidence type="ECO:0000256" key="1">
    <source>
        <dbReference type="SAM" id="Coils"/>
    </source>
</evidence>
<evidence type="ECO:0000313" key="5">
    <source>
        <dbReference type="Proteomes" id="UP000223913"/>
    </source>
</evidence>
<dbReference type="AlphaFoldDB" id="A0A2D0MZR3"/>
<keyword evidence="2" id="KW-0472">Membrane</keyword>